<dbReference type="Proteomes" id="UP000252707">
    <property type="component" value="Unassembled WGS sequence"/>
</dbReference>
<name>A0A369CEJ9_9GAMM</name>
<reference evidence="1 2" key="1">
    <citation type="submission" date="2018-07" db="EMBL/GenBank/DDBJ databases">
        <title>Genomic Encyclopedia of Type Strains, Phase IV (KMG-IV): sequencing the most valuable type-strain genomes for metagenomic binning, comparative biology and taxonomic classification.</title>
        <authorList>
            <person name="Goeker M."/>
        </authorList>
    </citation>
    <scope>NUCLEOTIDE SEQUENCE [LARGE SCALE GENOMIC DNA]</scope>
    <source>
        <strain evidence="1 2">DSM 26407</strain>
    </source>
</reference>
<evidence type="ECO:0000313" key="1">
    <source>
        <dbReference type="EMBL" id="RCX31116.1"/>
    </source>
</evidence>
<dbReference type="InterPro" id="IPR005358">
    <property type="entry name" value="Puta_zinc/iron-chelating_dom"/>
</dbReference>
<proteinExistence type="predicted"/>
<evidence type="ECO:0000313" key="2">
    <source>
        <dbReference type="Proteomes" id="UP000252707"/>
    </source>
</evidence>
<dbReference type="AlphaFoldDB" id="A0A369CEJ9"/>
<accession>A0A369CEJ9</accession>
<protein>
    <submittedName>
        <fullName evidence="1">Putative zinc-or iron-chelating protein</fullName>
    </submittedName>
</protein>
<organism evidence="1 2">
    <name type="scientific">Thioalbus denitrificans</name>
    <dbReference type="NCBI Taxonomy" id="547122"/>
    <lineage>
        <taxon>Bacteria</taxon>
        <taxon>Pseudomonadati</taxon>
        <taxon>Pseudomonadota</taxon>
        <taxon>Gammaproteobacteria</taxon>
        <taxon>Chromatiales</taxon>
        <taxon>Ectothiorhodospiraceae</taxon>
        <taxon>Thioalbus</taxon>
    </lineage>
</organism>
<dbReference type="EMBL" id="QPJY01000003">
    <property type="protein sequence ID" value="RCX31116.1"/>
    <property type="molecule type" value="Genomic_DNA"/>
</dbReference>
<dbReference type="Pfam" id="PF03692">
    <property type="entry name" value="CxxCxxCC"/>
    <property type="match status" value="1"/>
</dbReference>
<dbReference type="RefSeq" id="WP_170142096.1">
    <property type="nucleotide sequence ID" value="NZ_QPJY01000003.1"/>
</dbReference>
<gene>
    <name evidence="1" type="ORF">DFQ59_10380</name>
</gene>
<comment type="caution">
    <text evidence="1">The sequence shown here is derived from an EMBL/GenBank/DDBJ whole genome shotgun (WGS) entry which is preliminary data.</text>
</comment>
<sequence>MAEPFDIRLRVGGETLRLSGEADATPVRLAEVLPLLYGISDALGGVAEREVAARGRTLRCGPGCGACCRQLVPVAGAEAEALAEYVAGLEPDRRRALEARFAAARERLGAAGLLARLQGPPPADPAARRALGLAYFALGLACPFLEAESCSIHARRPAACREYLVTSDPAWCAEPERHPVEMVAPPRRVSRALYRLSADEWQGGAGPADWLPLVLALERPAPVGPEAPRRPAAEHLRRFLAVLAEE</sequence>
<keyword evidence="2" id="KW-1185">Reference proteome</keyword>